<keyword evidence="2" id="KW-0472">Membrane</keyword>
<proteinExistence type="predicted"/>
<evidence type="ECO:0000256" key="2">
    <source>
        <dbReference type="ARBA" id="ARBA00022475"/>
    </source>
</evidence>
<keyword evidence="2" id="KW-1003">Cell membrane</keyword>
<dbReference type="Proteomes" id="UP000199517">
    <property type="component" value="Unassembled WGS sequence"/>
</dbReference>
<dbReference type="PROSITE" id="PS50893">
    <property type="entry name" value="ABC_TRANSPORTER_2"/>
    <property type="match status" value="1"/>
</dbReference>
<evidence type="ECO:0000313" key="8">
    <source>
        <dbReference type="EMBL" id="SFD39220.1"/>
    </source>
</evidence>
<name>A0A1I1S8A8_9BURK</name>
<gene>
    <name evidence="8" type="ORF">SAMN04489710_101471</name>
</gene>
<evidence type="ECO:0000313" key="9">
    <source>
        <dbReference type="Proteomes" id="UP000199517"/>
    </source>
</evidence>
<comment type="function">
    <text evidence="6">Part of the ABC transporter complex HmuTUV involved in hemin import. Responsible for energy coupling to the transport system.</text>
</comment>
<feature type="domain" description="ABC transporter" evidence="7">
    <location>
        <begin position="13"/>
        <end position="256"/>
    </location>
</feature>
<dbReference type="InterPro" id="IPR027417">
    <property type="entry name" value="P-loop_NTPase"/>
</dbReference>
<evidence type="ECO:0000256" key="6">
    <source>
        <dbReference type="ARBA" id="ARBA00037066"/>
    </source>
</evidence>
<dbReference type="SUPFAM" id="SSF52540">
    <property type="entry name" value="P-loop containing nucleoside triphosphate hydrolases"/>
    <property type="match status" value="1"/>
</dbReference>
<keyword evidence="4 8" id="KW-0067">ATP-binding</keyword>
<dbReference type="Pfam" id="PF00005">
    <property type="entry name" value="ABC_tran"/>
    <property type="match status" value="1"/>
</dbReference>
<accession>A0A1I1S8A8</accession>
<dbReference type="OrthoDB" id="5296765at2"/>
<protein>
    <submittedName>
        <fullName evidence="8">Iron complex transport system ATP-binding protein</fullName>
    </submittedName>
</protein>
<sequence>MSAAAAAGPAGTLACEQAAVGVRGRAPLAVVSAAFRAGRVAAIVGPNGAGKSTLLSMLSGERVPLAGRIALDGRSLADTAAPALALRRAVMPQEGAVAFDFTVREVVELGRFPHRLRPSPREDAIGAAALEATGVAHLAGRGIQRLSGGEKARAHLARALAQLWEPLADGAARWLLLDEPTAALDLAWQHRCLGLLRQRAREEGVGVVAVLHDLNLALRYADDALLLGPAAGGGAVFGPVGEVLEAVAIERTWGVSCTPATAADGTPQFLIGGTP</sequence>
<dbReference type="InterPro" id="IPR003593">
    <property type="entry name" value="AAA+_ATPase"/>
</dbReference>
<evidence type="ECO:0000256" key="3">
    <source>
        <dbReference type="ARBA" id="ARBA00022741"/>
    </source>
</evidence>
<keyword evidence="1" id="KW-0813">Transport</keyword>
<evidence type="ECO:0000256" key="4">
    <source>
        <dbReference type="ARBA" id="ARBA00022840"/>
    </source>
</evidence>
<dbReference type="PANTHER" id="PTHR42794">
    <property type="entry name" value="HEMIN IMPORT ATP-BINDING PROTEIN HMUV"/>
    <property type="match status" value="1"/>
</dbReference>
<dbReference type="Gene3D" id="3.40.50.300">
    <property type="entry name" value="P-loop containing nucleotide triphosphate hydrolases"/>
    <property type="match status" value="1"/>
</dbReference>
<dbReference type="RefSeq" id="WP_092949382.1">
    <property type="nucleotide sequence ID" value="NZ_FOMQ01000001.1"/>
</dbReference>
<dbReference type="EMBL" id="FOMQ01000001">
    <property type="protein sequence ID" value="SFD39220.1"/>
    <property type="molecule type" value="Genomic_DNA"/>
</dbReference>
<keyword evidence="9" id="KW-1185">Reference proteome</keyword>
<evidence type="ECO:0000259" key="7">
    <source>
        <dbReference type="PROSITE" id="PS50893"/>
    </source>
</evidence>
<evidence type="ECO:0000256" key="1">
    <source>
        <dbReference type="ARBA" id="ARBA00022448"/>
    </source>
</evidence>
<keyword evidence="5" id="KW-1278">Translocase</keyword>
<dbReference type="PANTHER" id="PTHR42794:SF1">
    <property type="entry name" value="HEMIN IMPORT ATP-BINDING PROTEIN HMUV"/>
    <property type="match status" value="1"/>
</dbReference>
<keyword evidence="3" id="KW-0547">Nucleotide-binding</keyword>
<dbReference type="GO" id="GO:0005524">
    <property type="term" value="F:ATP binding"/>
    <property type="evidence" value="ECO:0007669"/>
    <property type="project" value="UniProtKB-KW"/>
</dbReference>
<dbReference type="GO" id="GO:0016887">
    <property type="term" value="F:ATP hydrolysis activity"/>
    <property type="evidence" value="ECO:0007669"/>
    <property type="project" value="InterPro"/>
</dbReference>
<reference evidence="9" key="1">
    <citation type="submission" date="2016-10" db="EMBL/GenBank/DDBJ databases">
        <authorList>
            <person name="Varghese N."/>
            <person name="Submissions S."/>
        </authorList>
    </citation>
    <scope>NUCLEOTIDE SEQUENCE [LARGE SCALE GENOMIC DNA]</scope>
    <source>
        <strain evidence="9">DSM 7481</strain>
    </source>
</reference>
<evidence type="ECO:0000256" key="5">
    <source>
        <dbReference type="ARBA" id="ARBA00022967"/>
    </source>
</evidence>
<dbReference type="AlphaFoldDB" id="A0A1I1S8A8"/>
<dbReference type="InterPro" id="IPR003439">
    <property type="entry name" value="ABC_transporter-like_ATP-bd"/>
</dbReference>
<organism evidence="8 9">
    <name type="scientific">Paracidovorax konjaci</name>
    <dbReference type="NCBI Taxonomy" id="32040"/>
    <lineage>
        <taxon>Bacteria</taxon>
        <taxon>Pseudomonadati</taxon>
        <taxon>Pseudomonadota</taxon>
        <taxon>Betaproteobacteria</taxon>
        <taxon>Burkholderiales</taxon>
        <taxon>Comamonadaceae</taxon>
        <taxon>Paracidovorax</taxon>
    </lineage>
</organism>
<dbReference type="STRING" id="32040.SAMN04489710_101471"/>
<dbReference type="SMART" id="SM00382">
    <property type="entry name" value="AAA"/>
    <property type="match status" value="1"/>
</dbReference>